<dbReference type="Pfam" id="PF08585">
    <property type="entry name" value="RMI1_N_C"/>
    <property type="match status" value="1"/>
</dbReference>
<keyword evidence="9" id="KW-0106">Calcium</keyword>
<comment type="caution">
    <text evidence="18">The sequence shown here is derived from an EMBL/GenBank/DDBJ whole genome shotgun (WGS) entry which is preliminary data.</text>
</comment>
<dbReference type="Gene3D" id="1.10.510.10">
    <property type="entry name" value="Transferase(Phosphotransferase) domain 1"/>
    <property type="match status" value="1"/>
</dbReference>
<dbReference type="FunFam" id="1.10.510.10:FF:000026">
    <property type="entry name" value="Calcium/calmodulin-dependent protein kinase type 1"/>
    <property type="match status" value="1"/>
</dbReference>
<dbReference type="SUPFAM" id="SSF56112">
    <property type="entry name" value="Protein kinase-like (PK-like)"/>
    <property type="match status" value="1"/>
</dbReference>
<feature type="region of interest" description="Disordered" evidence="15">
    <location>
        <begin position="945"/>
        <end position="1009"/>
    </location>
</feature>
<dbReference type="InterPro" id="IPR008271">
    <property type="entry name" value="Ser/Thr_kinase_AS"/>
</dbReference>
<dbReference type="InterPro" id="IPR013894">
    <property type="entry name" value="RMI1_OB"/>
</dbReference>
<evidence type="ECO:0000256" key="12">
    <source>
        <dbReference type="ARBA" id="ARBA00047899"/>
    </source>
</evidence>
<feature type="compositionally biased region" description="Polar residues" evidence="15">
    <location>
        <begin position="844"/>
        <end position="860"/>
    </location>
</feature>
<comment type="catalytic activity">
    <reaction evidence="13">
        <text>L-seryl-[protein] + ATP = O-phospho-L-seryl-[protein] + ADP + H(+)</text>
        <dbReference type="Rhea" id="RHEA:17989"/>
        <dbReference type="Rhea" id="RHEA-COMP:9863"/>
        <dbReference type="Rhea" id="RHEA-COMP:11604"/>
        <dbReference type="ChEBI" id="CHEBI:15378"/>
        <dbReference type="ChEBI" id="CHEBI:29999"/>
        <dbReference type="ChEBI" id="CHEBI:30616"/>
        <dbReference type="ChEBI" id="CHEBI:83421"/>
        <dbReference type="ChEBI" id="CHEBI:456216"/>
        <dbReference type="EC" id="2.7.11.1"/>
    </reaction>
</comment>
<name>A0AAD9GY17_9STRA</name>
<feature type="binding site" evidence="14">
    <location>
        <position position="68"/>
    </location>
    <ligand>
        <name>ATP</name>
        <dbReference type="ChEBI" id="CHEBI:30616"/>
    </ligand>
</feature>
<dbReference type="InterPro" id="IPR017441">
    <property type="entry name" value="Protein_kinase_ATP_BS"/>
</dbReference>
<feature type="compositionally biased region" description="Polar residues" evidence="15">
    <location>
        <begin position="968"/>
        <end position="1008"/>
    </location>
</feature>
<dbReference type="InterPro" id="IPR011009">
    <property type="entry name" value="Kinase-like_dom_sf"/>
</dbReference>
<feature type="transmembrane region" description="Helical" evidence="16">
    <location>
        <begin position="441"/>
        <end position="463"/>
    </location>
</feature>
<feature type="region of interest" description="Disordered" evidence="15">
    <location>
        <begin position="844"/>
        <end position="905"/>
    </location>
</feature>
<keyword evidence="3" id="KW-0723">Serine/threonine-protein kinase</keyword>
<evidence type="ECO:0000256" key="13">
    <source>
        <dbReference type="ARBA" id="ARBA00048679"/>
    </source>
</evidence>
<organism evidence="18 19">
    <name type="scientific">Phytophthora citrophthora</name>
    <dbReference type="NCBI Taxonomy" id="4793"/>
    <lineage>
        <taxon>Eukaryota</taxon>
        <taxon>Sar</taxon>
        <taxon>Stramenopiles</taxon>
        <taxon>Oomycota</taxon>
        <taxon>Peronosporomycetes</taxon>
        <taxon>Peronosporales</taxon>
        <taxon>Peronosporaceae</taxon>
        <taxon>Phytophthora</taxon>
    </lineage>
</organism>
<dbReference type="PROSITE" id="PS50011">
    <property type="entry name" value="PROTEIN_KINASE_DOM"/>
    <property type="match status" value="1"/>
</dbReference>
<dbReference type="Gene3D" id="3.30.200.20">
    <property type="entry name" value="Phosphorylase Kinase, domain 1"/>
    <property type="match status" value="1"/>
</dbReference>
<evidence type="ECO:0000256" key="7">
    <source>
        <dbReference type="ARBA" id="ARBA00022741"/>
    </source>
</evidence>
<evidence type="ECO:0000313" key="19">
    <source>
        <dbReference type="Proteomes" id="UP001259832"/>
    </source>
</evidence>
<dbReference type="Pfam" id="PF00069">
    <property type="entry name" value="Pkinase"/>
    <property type="match status" value="1"/>
</dbReference>
<comment type="catalytic activity">
    <reaction evidence="12">
        <text>L-threonyl-[protein] + ATP = O-phospho-L-threonyl-[protein] + ADP + H(+)</text>
        <dbReference type="Rhea" id="RHEA:46608"/>
        <dbReference type="Rhea" id="RHEA-COMP:11060"/>
        <dbReference type="Rhea" id="RHEA-COMP:11605"/>
        <dbReference type="ChEBI" id="CHEBI:15378"/>
        <dbReference type="ChEBI" id="CHEBI:30013"/>
        <dbReference type="ChEBI" id="CHEBI:30616"/>
        <dbReference type="ChEBI" id="CHEBI:61977"/>
        <dbReference type="ChEBI" id="CHEBI:456216"/>
        <dbReference type="EC" id="2.7.11.1"/>
    </reaction>
</comment>
<dbReference type="SMART" id="SM00220">
    <property type="entry name" value="S_TKc"/>
    <property type="match status" value="1"/>
</dbReference>
<dbReference type="PROSITE" id="PS00107">
    <property type="entry name" value="PROTEIN_KINASE_ATP"/>
    <property type="match status" value="1"/>
</dbReference>
<keyword evidence="4" id="KW-0808">Transferase</keyword>
<evidence type="ECO:0000313" key="18">
    <source>
        <dbReference type="EMBL" id="KAK1946143.1"/>
    </source>
</evidence>
<protein>
    <recommendedName>
        <fullName evidence="2">non-specific serine/threonine protein kinase</fullName>
        <ecNumber evidence="2">2.7.11.1</ecNumber>
    </recommendedName>
</protein>
<feature type="transmembrane region" description="Helical" evidence="16">
    <location>
        <begin position="524"/>
        <end position="542"/>
    </location>
</feature>
<dbReference type="FunFam" id="3.30.200.20:FF:000315">
    <property type="entry name" value="Calcium-dependent protein kinase 3"/>
    <property type="match status" value="1"/>
</dbReference>
<comment type="similarity">
    <text evidence="11">Belongs to the protein kinase superfamily. Ser/Thr protein kinase family. CDPK subfamily.</text>
</comment>
<evidence type="ECO:0000256" key="1">
    <source>
        <dbReference type="ARBA" id="ARBA00001946"/>
    </source>
</evidence>
<dbReference type="Gene3D" id="6.10.140.620">
    <property type="match status" value="1"/>
</dbReference>
<reference evidence="18" key="1">
    <citation type="submission" date="2023-08" db="EMBL/GenBank/DDBJ databases">
        <title>Reference Genome Resource for the Citrus Pathogen Phytophthora citrophthora.</title>
        <authorList>
            <person name="Moller H."/>
            <person name="Coetzee B."/>
            <person name="Rose L.J."/>
            <person name="Van Niekerk J.M."/>
        </authorList>
    </citation>
    <scope>NUCLEOTIDE SEQUENCE</scope>
    <source>
        <strain evidence="18">STE-U-9442</strain>
    </source>
</reference>
<comment type="cofactor">
    <cofactor evidence="1">
        <name>Mg(2+)</name>
        <dbReference type="ChEBI" id="CHEBI:18420"/>
    </cofactor>
</comment>
<dbReference type="PROSITE" id="PS00108">
    <property type="entry name" value="PROTEIN_KINASE_ST"/>
    <property type="match status" value="1"/>
</dbReference>
<dbReference type="GO" id="GO:0046872">
    <property type="term" value="F:metal ion binding"/>
    <property type="evidence" value="ECO:0007669"/>
    <property type="project" value="UniProtKB-KW"/>
</dbReference>
<dbReference type="PANTHER" id="PTHR24347">
    <property type="entry name" value="SERINE/THREONINE-PROTEIN KINASE"/>
    <property type="match status" value="1"/>
</dbReference>
<dbReference type="InterPro" id="IPR000719">
    <property type="entry name" value="Prot_kinase_dom"/>
</dbReference>
<evidence type="ECO:0000256" key="6">
    <source>
        <dbReference type="ARBA" id="ARBA00022737"/>
    </source>
</evidence>
<dbReference type="SMART" id="SM01161">
    <property type="entry name" value="DUF1767"/>
    <property type="match status" value="1"/>
</dbReference>
<keyword evidence="16" id="KW-0812">Transmembrane</keyword>
<evidence type="ECO:0000256" key="14">
    <source>
        <dbReference type="PROSITE-ProRule" id="PRU10141"/>
    </source>
</evidence>
<sequence length="1174" mass="130585">MGCDQDVVTQVDTSGDNNATANGKAAPAAVNANSFEEQYTLGKVIGSGTFSVVRIAVHKPTSQRYAIKCIKRDGLVAEDIEALTTEVAILKQMNHPNIMILHDFFVEEKFYYLVTEFMEGGELFDRIVEKSYYNEREARDLVKLLLEAIKYCHDANIVHRDLKPENLLLTSKDDDASIKLADFGFAKRIEFDSEGLVTACGTPGYVAPEILEGKPYGKTVDIWSIGVITYILLCGYPPFHDDNHNALFKKIKKGKFQFDSPYWDHVSDDAKDLISQMLVVDPEKRATVDQLLSHRWVTGTEVATVQLTSALEELRRFNARRKFKAAVSTVSTTVGFSKKYSKSYSQPQSTLDETADADLENVPEVSPDTVDVVDIELRMFVPEEDQAHRRKIVRSFAPHMSNEVLITQERRYFALGLARVLMVFVVPSAIVFCTRDWFVDTIVFLVVAFVSLVELALVLYRYYVLWPEGLLMRWDYWTEIVQAEDQYRLKIMGYYIRKIEKFVGRFPLSLSANKIKSHYWKRTWPLLVLFALAYAACLVFLVQTKREKAVMRTWAFYLLSIGSGLVVLRYAKLHLVELPQVLALRDRPEFAVDGHSNAAESIPFARAVPSYTGDSDHFVQERGLHAVHFPGVKLQVERELLPQVESTAEKMQRQLPYEALDPEWEAREFQKFRAAAGSAQHQAPYGAYLFGRLMQSDLHQSCRPALPPDVAKLNGSTIQGMCILQVVDVANIGANYEHRTEFSTAGPARTLKLGLTDGHQLVFGFEYLSLPQFSMNVPRGTKVIVENVPVRHGLLMLGPDNCQLLETSADFSGCGSGQVQQPTESNGLSAGAYSAALVTSQFNTGQQRVTTPTRSQQPATVPSAISAPTNSTPRTHPSRNFNPPAPTISEPSHRISATSNGASKPAAVPSVFVDIPSSDEDMNSDTTDPMVEHLFYSPKTPRFPVNVDTAKTTQASKRAIPSRKRPRSSSMEQTARVATSSRPTAQQGSTPARSANTTAPVSLQSQHGNARGIVPAGNPARPFQYFTARLPALSSLTQTTKAHRLQIRACIKSVVGFQFNTGKYQLRVSVEDCTATKEADVAEDFVTRLMGVPCSEFLQTMQTNMQVAHGWAAKMQFALMNLEGVMTFEKGAASAGSAPLLLVDCRDFQLSDTRELLQRVKTLLYVSHATSHST</sequence>
<dbReference type="GO" id="GO:0005524">
    <property type="term" value="F:ATP binding"/>
    <property type="evidence" value="ECO:0007669"/>
    <property type="project" value="UniProtKB-UniRule"/>
</dbReference>
<dbReference type="Pfam" id="PF16099">
    <property type="entry name" value="RMI1_C"/>
    <property type="match status" value="1"/>
</dbReference>
<evidence type="ECO:0000256" key="11">
    <source>
        <dbReference type="ARBA" id="ARBA00024334"/>
    </source>
</evidence>
<feature type="compositionally biased region" description="Polar residues" evidence="15">
    <location>
        <begin position="866"/>
        <end position="881"/>
    </location>
</feature>
<evidence type="ECO:0000256" key="3">
    <source>
        <dbReference type="ARBA" id="ARBA00022527"/>
    </source>
</evidence>
<feature type="transmembrane region" description="Helical" evidence="16">
    <location>
        <begin position="412"/>
        <end position="434"/>
    </location>
</feature>
<keyword evidence="6" id="KW-0677">Repeat</keyword>
<gene>
    <name evidence="18" type="ORF">P3T76_003191</name>
</gene>
<evidence type="ECO:0000256" key="9">
    <source>
        <dbReference type="ARBA" id="ARBA00022837"/>
    </source>
</evidence>
<evidence type="ECO:0000256" key="15">
    <source>
        <dbReference type="SAM" id="MobiDB-lite"/>
    </source>
</evidence>
<evidence type="ECO:0000256" key="5">
    <source>
        <dbReference type="ARBA" id="ARBA00022723"/>
    </source>
</evidence>
<feature type="domain" description="Protein kinase" evidence="17">
    <location>
        <begin position="39"/>
        <end position="297"/>
    </location>
</feature>
<keyword evidence="19" id="KW-1185">Reference proteome</keyword>
<keyword evidence="10 14" id="KW-0067">ATP-binding</keyword>
<dbReference type="Proteomes" id="UP001259832">
    <property type="component" value="Unassembled WGS sequence"/>
</dbReference>
<keyword evidence="16" id="KW-0472">Membrane</keyword>
<dbReference type="Gene3D" id="2.40.50.770">
    <property type="entry name" value="RecQ-mediated genome instability protein Rmi1, C-terminal domain"/>
    <property type="match status" value="1"/>
</dbReference>
<evidence type="ECO:0000256" key="8">
    <source>
        <dbReference type="ARBA" id="ARBA00022777"/>
    </source>
</evidence>
<dbReference type="EMBL" id="JASMQC010000004">
    <property type="protein sequence ID" value="KAK1946143.1"/>
    <property type="molecule type" value="Genomic_DNA"/>
</dbReference>
<dbReference type="InterPro" id="IPR032199">
    <property type="entry name" value="RMI1_C"/>
</dbReference>
<proteinExistence type="inferred from homology"/>
<dbReference type="CDD" id="cd05117">
    <property type="entry name" value="STKc_CAMK"/>
    <property type="match status" value="1"/>
</dbReference>
<keyword evidence="5" id="KW-0479">Metal-binding</keyword>
<evidence type="ECO:0000256" key="2">
    <source>
        <dbReference type="ARBA" id="ARBA00012513"/>
    </source>
</evidence>
<evidence type="ECO:0000256" key="4">
    <source>
        <dbReference type="ARBA" id="ARBA00022679"/>
    </source>
</evidence>
<dbReference type="EC" id="2.7.11.1" evidence="2"/>
<keyword evidence="7 14" id="KW-0547">Nucleotide-binding</keyword>
<dbReference type="GO" id="GO:0004674">
    <property type="term" value="F:protein serine/threonine kinase activity"/>
    <property type="evidence" value="ECO:0007669"/>
    <property type="project" value="UniProtKB-KW"/>
</dbReference>
<dbReference type="InterPro" id="IPR042470">
    <property type="entry name" value="RMI1_N_C_sf"/>
</dbReference>
<evidence type="ECO:0000256" key="16">
    <source>
        <dbReference type="SAM" id="Phobius"/>
    </source>
</evidence>
<keyword evidence="16" id="KW-1133">Transmembrane helix</keyword>
<dbReference type="AlphaFoldDB" id="A0AAD9GY17"/>
<evidence type="ECO:0000256" key="10">
    <source>
        <dbReference type="ARBA" id="ARBA00022840"/>
    </source>
</evidence>
<keyword evidence="8 18" id="KW-0418">Kinase</keyword>
<evidence type="ECO:0000259" key="17">
    <source>
        <dbReference type="PROSITE" id="PS50011"/>
    </source>
</evidence>
<accession>A0AAD9GY17</accession>
<feature type="transmembrane region" description="Helical" evidence="16">
    <location>
        <begin position="554"/>
        <end position="571"/>
    </location>
</feature>